<name>A0AAE0F7Y7_9CHLO</name>
<accession>A0AAE0F7Y7</accession>
<keyword evidence="6" id="KW-0723">Serine/threonine-protein kinase</keyword>
<evidence type="ECO:0000256" key="3">
    <source>
        <dbReference type="ARBA" id="ARBA00022777"/>
    </source>
</evidence>
<evidence type="ECO:0000259" key="8">
    <source>
        <dbReference type="PROSITE" id="PS50011"/>
    </source>
</evidence>
<protein>
    <recommendedName>
        <fullName evidence="8">Protein kinase domain-containing protein</fullName>
    </recommendedName>
</protein>
<dbReference type="Pfam" id="PF00069">
    <property type="entry name" value="Pkinase"/>
    <property type="match status" value="1"/>
</dbReference>
<evidence type="ECO:0000256" key="6">
    <source>
        <dbReference type="RuleBase" id="RU000304"/>
    </source>
</evidence>
<keyword evidence="3" id="KW-0418">Kinase</keyword>
<dbReference type="FunFam" id="1.10.510.10:FF:000571">
    <property type="entry name" value="Maternal embryonic leucine zipper kinase"/>
    <property type="match status" value="1"/>
</dbReference>
<proteinExistence type="inferred from homology"/>
<dbReference type="AlphaFoldDB" id="A0AAE0F7Y7"/>
<dbReference type="PANTHER" id="PTHR24347">
    <property type="entry name" value="SERINE/THREONINE-PROTEIN KINASE"/>
    <property type="match status" value="1"/>
</dbReference>
<dbReference type="SUPFAM" id="SSF56112">
    <property type="entry name" value="Protein kinase-like (PK-like)"/>
    <property type="match status" value="1"/>
</dbReference>
<feature type="region of interest" description="Disordered" evidence="7">
    <location>
        <begin position="1"/>
        <end position="27"/>
    </location>
</feature>
<dbReference type="PROSITE" id="PS00108">
    <property type="entry name" value="PROTEIN_KINASE_ST"/>
    <property type="match status" value="1"/>
</dbReference>
<reference evidence="9 10" key="1">
    <citation type="journal article" date="2015" name="Genome Biol. Evol.">
        <title>Comparative Genomics of a Bacterivorous Green Alga Reveals Evolutionary Causalities and Consequences of Phago-Mixotrophic Mode of Nutrition.</title>
        <authorList>
            <person name="Burns J.A."/>
            <person name="Paasch A."/>
            <person name="Narechania A."/>
            <person name="Kim E."/>
        </authorList>
    </citation>
    <scope>NUCLEOTIDE SEQUENCE [LARGE SCALE GENOMIC DNA]</scope>
    <source>
        <strain evidence="9 10">PLY_AMNH</strain>
    </source>
</reference>
<keyword evidence="4 5" id="KW-0067">ATP-binding</keyword>
<dbReference type="InterPro" id="IPR000719">
    <property type="entry name" value="Prot_kinase_dom"/>
</dbReference>
<dbReference type="Gene3D" id="1.10.510.10">
    <property type="entry name" value="Transferase(Phosphotransferase) domain 1"/>
    <property type="match status" value="1"/>
</dbReference>
<dbReference type="InterPro" id="IPR011009">
    <property type="entry name" value="Kinase-like_dom_sf"/>
</dbReference>
<dbReference type="SMART" id="SM00220">
    <property type="entry name" value="S_TKc"/>
    <property type="match status" value="1"/>
</dbReference>
<keyword evidence="1" id="KW-0808">Transferase</keyword>
<dbReference type="PROSITE" id="PS00107">
    <property type="entry name" value="PROTEIN_KINASE_ATP"/>
    <property type="match status" value="1"/>
</dbReference>
<dbReference type="Proteomes" id="UP001190700">
    <property type="component" value="Unassembled WGS sequence"/>
</dbReference>
<dbReference type="PROSITE" id="PS50011">
    <property type="entry name" value="PROTEIN_KINASE_DOM"/>
    <property type="match status" value="1"/>
</dbReference>
<comment type="caution">
    <text evidence="9">The sequence shown here is derived from an EMBL/GenBank/DDBJ whole genome shotgun (WGS) entry which is preliminary data.</text>
</comment>
<evidence type="ECO:0000313" key="9">
    <source>
        <dbReference type="EMBL" id="KAK3254711.1"/>
    </source>
</evidence>
<dbReference type="GO" id="GO:0005524">
    <property type="term" value="F:ATP binding"/>
    <property type="evidence" value="ECO:0007669"/>
    <property type="project" value="UniProtKB-UniRule"/>
</dbReference>
<evidence type="ECO:0000313" key="10">
    <source>
        <dbReference type="Proteomes" id="UP001190700"/>
    </source>
</evidence>
<sequence length="365" mass="39630">MGCGSSTEGGDAIAAPQESAAPSTGPGLIKEKYKVGKTIGTGGFAVVKLGRHKEENKDYAIKIMGLPPGDTPDSKLEREDIFKEITLLSSIDHPHVINLKEYFVEGNKVYLVTELLTGGELLDAVLDRGTYSEADARACFLQLLKGIEYLHSKNIVHRDLKLENLILAQKGDLTNIKIADFGLAKRAAEAALQSVCGTPQYVAPEVITTTREDAYTAAVDMWSAGIVLFILLGGYPPFYDESEMVLFEKIRNGQFDFNKSVWDNVSKDAKDLILSLLQVDPTKRPSATQAIADKWFAASVSNSDISGAKLNGFGRKHKSWRAAVATVQAMQRMSSLVGKEGGFISASDVKESATKTSDYVVFPKT</sequence>
<feature type="binding site" evidence="5">
    <location>
        <position position="62"/>
    </location>
    <ligand>
        <name>ATP</name>
        <dbReference type="ChEBI" id="CHEBI:30616"/>
    </ligand>
</feature>
<comment type="similarity">
    <text evidence="6">Belongs to the protein kinase superfamily.</text>
</comment>
<keyword evidence="10" id="KW-1185">Reference proteome</keyword>
<evidence type="ECO:0000256" key="7">
    <source>
        <dbReference type="SAM" id="MobiDB-lite"/>
    </source>
</evidence>
<dbReference type="EMBL" id="LGRX02023258">
    <property type="protein sequence ID" value="KAK3254711.1"/>
    <property type="molecule type" value="Genomic_DNA"/>
</dbReference>
<organism evidence="9 10">
    <name type="scientific">Cymbomonas tetramitiformis</name>
    <dbReference type="NCBI Taxonomy" id="36881"/>
    <lineage>
        <taxon>Eukaryota</taxon>
        <taxon>Viridiplantae</taxon>
        <taxon>Chlorophyta</taxon>
        <taxon>Pyramimonadophyceae</taxon>
        <taxon>Pyramimonadales</taxon>
        <taxon>Pyramimonadaceae</taxon>
        <taxon>Cymbomonas</taxon>
    </lineage>
</organism>
<dbReference type="CDD" id="cd05117">
    <property type="entry name" value="STKc_CAMK"/>
    <property type="match status" value="1"/>
</dbReference>
<dbReference type="InterPro" id="IPR017441">
    <property type="entry name" value="Protein_kinase_ATP_BS"/>
</dbReference>
<evidence type="ECO:0000256" key="1">
    <source>
        <dbReference type="ARBA" id="ARBA00022679"/>
    </source>
</evidence>
<evidence type="ECO:0000256" key="4">
    <source>
        <dbReference type="ARBA" id="ARBA00022840"/>
    </source>
</evidence>
<dbReference type="GO" id="GO:0004674">
    <property type="term" value="F:protein serine/threonine kinase activity"/>
    <property type="evidence" value="ECO:0007669"/>
    <property type="project" value="UniProtKB-KW"/>
</dbReference>
<evidence type="ECO:0000256" key="5">
    <source>
        <dbReference type="PROSITE-ProRule" id="PRU10141"/>
    </source>
</evidence>
<keyword evidence="2 5" id="KW-0547">Nucleotide-binding</keyword>
<evidence type="ECO:0000256" key="2">
    <source>
        <dbReference type="ARBA" id="ARBA00022741"/>
    </source>
</evidence>
<gene>
    <name evidence="9" type="ORF">CYMTET_36083</name>
</gene>
<feature type="domain" description="Protein kinase" evidence="8">
    <location>
        <begin position="33"/>
        <end position="296"/>
    </location>
</feature>
<dbReference type="InterPro" id="IPR008271">
    <property type="entry name" value="Ser/Thr_kinase_AS"/>
</dbReference>